<protein>
    <submittedName>
        <fullName evidence="1">Uncharacterized protein</fullName>
    </submittedName>
</protein>
<dbReference type="Proteomes" id="UP000295192">
    <property type="component" value="Unassembled WGS sequence"/>
</dbReference>
<organism evidence="1 2">
    <name type="scientific">Drosophila navojoa</name>
    <name type="common">Fruit fly</name>
    <dbReference type="NCBI Taxonomy" id="7232"/>
    <lineage>
        <taxon>Eukaryota</taxon>
        <taxon>Metazoa</taxon>
        <taxon>Ecdysozoa</taxon>
        <taxon>Arthropoda</taxon>
        <taxon>Hexapoda</taxon>
        <taxon>Insecta</taxon>
        <taxon>Pterygota</taxon>
        <taxon>Neoptera</taxon>
        <taxon>Endopterygota</taxon>
        <taxon>Diptera</taxon>
        <taxon>Brachycera</taxon>
        <taxon>Muscomorpha</taxon>
        <taxon>Ephydroidea</taxon>
        <taxon>Drosophilidae</taxon>
        <taxon>Drosophila</taxon>
    </lineage>
</organism>
<evidence type="ECO:0000313" key="1">
    <source>
        <dbReference type="EMBL" id="TDG44499.1"/>
    </source>
</evidence>
<dbReference type="EMBL" id="LSRL02000103">
    <property type="protein sequence ID" value="TDG44499.1"/>
    <property type="molecule type" value="Genomic_DNA"/>
</dbReference>
<dbReference type="AlphaFoldDB" id="A0A484B773"/>
<proteinExistence type="predicted"/>
<accession>A0A484B773</accession>
<keyword evidence="2" id="KW-1185">Reference proteome</keyword>
<comment type="caution">
    <text evidence="1">The sequence shown here is derived from an EMBL/GenBank/DDBJ whole genome shotgun (WGS) entry which is preliminary data.</text>
</comment>
<sequence>MGYTRFGNQERELDLELDPLRVLLRFLLLLSLGLPIQMVTGYEDGAASFSLDGILNIYQPSWRTIVDNSIDVVNSRVRGDSVVIMANIMALWHNGAMEQEQEQGQRLLVFAKRIVASINC</sequence>
<name>A0A484B773_DRONA</name>
<evidence type="ECO:0000313" key="2">
    <source>
        <dbReference type="Proteomes" id="UP000295192"/>
    </source>
</evidence>
<gene>
    <name evidence="1" type="ORF">AWZ03_009077</name>
</gene>
<reference evidence="1 2" key="1">
    <citation type="journal article" date="2019" name="J. Hered.">
        <title>An Improved Genome Assembly for Drosophila navojoa, the Basal Species in the mojavensis Cluster.</title>
        <authorList>
            <person name="Vanderlinde T."/>
            <person name="Dupim E.G."/>
            <person name="Nazario-Yepiz N.O."/>
            <person name="Carvalho A.B."/>
        </authorList>
    </citation>
    <scope>NUCLEOTIDE SEQUENCE [LARGE SCALE GENOMIC DNA]</scope>
    <source>
        <strain evidence="1">Navoj_Jal97</strain>
        <tissue evidence="1">Whole organism</tissue>
    </source>
</reference>